<dbReference type="PANTHER" id="PTHR30629:SF2">
    <property type="entry name" value="PROPHAGE INTEGRASE INTS-RELATED"/>
    <property type="match status" value="1"/>
</dbReference>
<accession>A0ABT3MU13</accession>
<evidence type="ECO:0000313" key="9">
    <source>
        <dbReference type="EMBL" id="MCW7552848.1"/>
    </source>
</evidence>
<gene>
    <name evidence="9" type="ORF">NX722_09370</name>
</gene>
<evidence type="ECO:0000256" key="3">
    <source>
        <dbReference type="ARBA" id="ARBA00023125"/>
    </source>
</evidence>
<dbReference type="Pfam" id="PF12167">
    <property type="entry name" value="Arm-DNA-bind_2"/>
    <property type="match status" value="1"/>
</dbReference>
<evidence type="ECO:0000256" key="5">
    <source>
        <dbReference type="PROSITE-ProRule" id="PRU01248"/>
    </source>
</evidence>
<dbReference type="InterPro" id="IPR022000">
    <property type="entry name" value="Min27-like_integrase_DNA_bind"/>
</dbReference>
<keyword evidence="2" id="KW-0229">DNA integration</keyword>
<keyword evidence="4" id="KW-0233">DNA recombination</keyword>
<dbReference type="InterPro" id="IPR002104">
    <property type="entry name" value="Integrase_catalytic"/>
</dbReference>
<evidence type="ECO:0000256" key="4">
    <source>
        <dbReference type="ARBA" id="ARBA00023172"/>
    </source>
</evidence>
<evidence type="ECO:0000259" key="7">
    <source>
        <dbReference type="PROSITE" id="PS51898"/>
    </source>
</evidence>
<dbReference type="PROSITE" id="PS51898">
    <property type="entry name" value="TYR_RECOMBINASE"/>
    <property type="match status" value="1"/>
</dbReference>
<dbReference type="InterPro" id="IPR011010">
    <property type="entry name" value="DNA_brk_join_enz"/>
</dbReference>
<dbReference type="SUPFAM" id="SSF56349">
    <property type="entry name" value="DNA breaking-rejoining enzymes"/>
    <property type="match status" value="1"/>
</dbReference>
<protein>
    <submittedName>
        <fullName evidence="9">Tyrosine-type recombinase/integrase</fullName>
    </submittedName>
</protein>
<feature type="region of interest" description="Disordered" evidence="6">
    <location>
        <begin position="378"/>
        <end position="398"/>
    </location>
</feature>
<evidence type="ECO:0000259" key="8">
    <source>
        <dbReference type="PROSITE" id="PS51900"/>
    </source>
</evidence>
<name>A0ABT3MU13_9GAMM</name>
<keyword evidence="3 5" id="KW-0238">DNA-binding</keyword>
<evidence type="ECO:0000256" key="6">
    <source>
        <dbReference type="SAM" id="MobiDB-lite"/>
    </source>
</evidence>
<keyword evidence="10" id="KW-1185">Reference proteome</keyword>
<dbReference type="CDD" id="cd01189">
    <property type="entry name" value="INT_ICEBs1_C_like"/>
    <property type="match status" value="1"/>
</dbReference>
<evidence type="ECO:0000256" key="1">
    <source>
        <dbReference type="ARBA" id="ARBA00008857"/>
    </source>
</evidence>
<dbReference type="PANTHER" id="PTHR30629">
    <property type="entry name" value="PROPHAGE INTEGRASE"/>
    <property type="match status" value="1"/>
</dbReference>
<dbReference type="Pfam" id="PF00589">
    <property type="entry name" value="Phage_integrase"/>
    <property type="match status" value="1"/>
</dbReference>
<reference evidence="9 10" key="1">
    <citation type="submission" date="2022-10" db="EMBL/GenBank/DDBJ databases">
        <title>High-quality genome sequences of two octocoral-associated bacteria, Endozoicomonas euniceicola EF212 and Endozoicomonas gorgoniicola PS125.</title>
        <authorList>
            <person name="Chiou Y.-J."/>
            <person name="Chen Y.-H."/>
        </authorList>
    </citation>
    <scope>NUCLEOTIDE SEQUENCE [LARGE SCALE GENOMIC DNA]</scope>
    <source>
        <strain evidence="9 10">PS125</strain>
    </source>
</reference>
<feature type="compositionally biased region" description="Polar residues" evidence="6">
    <location>
        <begin position="378"/>
        <end position="389"/>
    </location>
</feature>
<evidence type="ECO:0000313" key="10">
    <source>
        <dbReference type="Proteomes" id="UP001209854"/>
    </source>
</evidence>
<dbReference type="Proteomes" id="UP001209854">
    <property type="component" value="Unassembled WGS sequence"/>
</dbReference>
<comment type="caution">
    <text evidence="9">The sequence shown here is derived from an EMBL/GenBank/DDBJ whole genome shotgun (WGS) entry which is preliminary data.</text>
</comment>
<dbReference type="EMBL" id="JAPFCC010000001">
    <property type="protein sequence ID" value="MCW7552848.1"/>
    <property type="molecule type" value="Genomic_DNA"/>
</dbReference>
<dbReference type="RefSeq" id="WP_262567756.1">
    <property type="nucleotide sequence ID" value="NZ_JAPFCC010000001.1"/>
</dbReference>
<feature type="domain" description="Core-binding (CB)" evidence="8">
    <location>
        <begin position="83"/>
        <end position="162"/>
    </location>
</feature>
<evidence type="ECO:0000256" key="2">
    <source>
        <dbReference type="ARBA" id="ARBA00022908"/>
    </source>
</evidence>
<feature type="domain" description="Tyr recombinase" evidence="7">
    <location>
        <begin position="193"/>
        <end position="379"/>
    </location>
</feature>
<proteinExistence type="inferred from homology"/>
<dbReference type="InterPro" id="IPR010998">
    <property type="entry name" value="Integrase_recombinase_N"/>
</dbReference>
<dbReference type="Gene3D" id="1.10.443.10">
    <property type="entry name" value="Intergrase catalytic core"/>
    <property type="match status" value="1"/>
</dbReference>
<dbReference type="InterPro" id="IPR044068">
    <property type="entry name" value="CB"/>
</dbReference>
<comment type="similarity">
    <text evidence="1">Belongs to the 'phage' integrase family.</text>
</comment>
<organism evidence="9 10">
    <name type="scientific">Endozoicomonas gorgoniicola</name>
    <dbReference type="NCBI Taxonomy" id="1234144"/>
    <lineage>
        <taxon>Bacteria</taxon>
        <taxon>Pseudomonadati</taxon>
        <taxon>Pseudomonadota</taxon>
        <taxon>Gammaproteobacteria</taxon>
        <taxon>Oceanospirillales</taxon>
        <taxon>Endozoicomonadaceae</taxon>
        <taxon>Endozoicomonas</taxon>
    </lineage>
</organism>
<dbReference type="PROSITE" id="PS51900">
    <property type="entry name" value="CB"/>
    <property type="match status" value="1"/>
</dbReference>
<dbReference type="InterPro" id="IPR050808">
    <property type="entry name" value="Phage_Integrase"/>
</dbReference>
<dbReference type="InterPro" id="IPR013762">
    <property type="entry name" value="Integrase-like_cat_sf"/>
</dbReference>
<sequence length="398" mass="45998">MAGQSNYPGVEVRGKSLRINFQWRGKTRKVLVPGIPVNAKGIRQAAALREIIKSEIETGQFDWSRHFPNHRLAETETAHPADYTVADLLMDWFKDQKGILSPNYEHNSQWKIDRVLIPAFGHLPLGVLNSGHIRNWAKKLSVSRNTVKNYLAPLRAAIREALDDKKLSENPLDDLRLPKEKRSVTKRVEQNREKIDPFSMEEYSRILSGCHWPVERNMFQFAFWTGVRPGELIALEWQHIDLKDKTAAIRQAMSRDVVSDIKTRAKGRRTILLLPLSLEALKKQAEHTRMTDHGRVFITRRNEPFVNYNQAYWSFRWACERAGVINRGIGQTRHTFASWMLMAGEDEMWVSKMLGHTTVEMVRKHYRKFIKDGSPTGYTPRTNWESSDGISLEGDKPQ</sequence>
<dbReference type="Gene3D" id="1.10.150.130">
    <property type="match status" value="1"/>
</dbReference>